<dbReference type="Gene3D" id="3.30.420.10">
    <property type="entry name" value="Ribonuclease H-like superfamily/Ribonuclease H"/>
    <property type="match status" value="1"/>
</dbReference>
<proteinExistence type="predicted"/>
<dbReference type="InterPro" id="IPR036397">
    <property type="entry name" value="RNaseH_sf"/>
</dbReference>
<gene>
    <name evidence="3" type="ORF">IM811_005819</name>
</gene>
<name>A0A8H7K6L1_BIOOC</name>
<dbReference type="GO" id="GO:0003677">
    <property type="term" value="F:DNA binding"/>
    <property type="evidence" value="ECO:0007669"/>
    <property type="project" value="TreeGrafter"/>
</dbReference>
<dbReference type="GO" id="GO:0005634">
    <property type="term" value="C:nucleus"/>
    <property type="evidence" value="ECO:0007669"/>
    <property type="project" value="TreeGrafter"/>
</dbReference>
<dbReference type="InterPro" id="IPR050863">
    <property type="entry name" value="CenT-Element_Derived"/>
</dbReference>
<feature type="compositionally biased region" description="Polar residues" evidence="1">
    <location>
        <begin position="314"/>
        <end position="326"/>
    </location>
</feature>
<feature type="region of interest" description="Disordered" evidence="1">
    <location>
        <begin position="301"/>
        <end position="326"/>
    </location>
</feature>
<evidence type="ECO:0000313" key="3">
    <source>
        <dbReference type="EMBL" id="KAF9744239.1"/>
    </source>
</evidence>
<reference evidence="3" key="1">
    <citation type="submission" date="2020-10" db="EMBL/GenBank/DDBJ databases">
        <title>High-Quality Genome Resource of Clonostachys rosea strain S41 by Oxford Nanopore Long-Read Sequencing.</title>
        <authorList>
            <person name="Wang H."/>
        </authorList>
    </citation>
    <scope>NUCLEOTIDE SEQUENCE</scope>
    <source>
        <strain evidence="3">S41</strain>
    </source>
</reference>
<organism evidence="3 4">
    <name type="scientific">Bionectria ochroleuca</name>
    <name type="common">Gliocladium roseum</name>
    <dbReference type="NCBI Taxonomy" id="29856"/>
    <lineage>
        <taxon>Eukaryota</taxon>
        <taxon>Fungi</taxon>
        <taxon>Dikarya</taxon>
        <taxon>Ascomycota</taxon>
        <taxon>Pezizomycotina</taxon>
        <taxon>Sordariomycetes</taxon>
        <taxon>Hypocreomycetidae</taxon>
        <taxon>Hypocreales</taxon>
        <taxon>Bionectriaceae</taxon>
        <taxon>Clonostachys</taxon>
    </lineage>
</organism>
<dbReference type="Proteomes" id="UP000616885">
    <property type="component" value="Unassembled WGS sequence"/>
</dbReference>
<dbReference type="PANTHER" id="PTHR19303:SF62">
    <property type="entry name" value="HTH CENPB-TYPE DOMAIN-CONTAINING PROTEIN-RELATED"/>
    <property type="match status" value="1"/>
</dbReference>
<dbReference type="Pfam" id="PF03184">
    <property type="entry name" value="DDE_1"/>
    <property type="match status" value="1"/>
</dbReference>
<dbReference type="InterPro" id="IPR004875">
    <property type="entry name" value="DDE_SF_endonuclease_dom"/>
</dbReference>
<dbReference type="EMBL" id="JADCTT010000015">
    <property type="protein sequence ID" value="KAF9744239.1"/>
    <property type="molecule type" value="Genomic_DNA"/>
</dbReference>
<evidence type="ECO:0000259" key="2">
    <source>
        <dbReference type="Pfam" id="PF03184"/>
    </source>
</evidence>
<protein>
    <recommendedName>
        <fullName evidence="2">DDE-1 domain-containing protein</fullName>
    </recommendedName>
</protein>
<comment type="caution">
    <text evidence="3">The sequence shown here is derived from an EMBL/GenBank/DDBJ whole genome shotgun (WGS) entry which is preliminary data.</text>
</comment>
<evidence type="ECO:0000313" key="4">
    <source>
        <dbReference type="Proteomes" id="UP000616885"/>
    </source>
</evidence>
<feature type="domain" description="DDE-1" evidence="2">
    <location>
        <begin position="107"/>
        <end position="276"/>
    </location>
</feature>
<sequence length="397" mass="45354">MANLLLRDRDAERVGINWASRFVKRQPLLKTVLSRKYDYQRALCEDPKIIRPWFDLVRNTVAKYGILDEDTYNFDEAGFLMGQISSHTVVTYSDRVARPKLVQPGNREWVSLIQAINAAGWAIPPFLVVKGQYHLSSWTQDNNLPPNWRISVSENGWTSNEFAVDWIKHFDQSTRTQTKGKYRLLVLDGHESHHSMEFEEYCKQNNIITLCMPPHSSHLLQLLDVGCFGPLKKAYSRQIEHLMKVRITHITKEDFFPAFLEAFNTSITKENIQGGFRGAGLIPLNAESVISKLDVRISTPISPESSDELPGPWQSKTPTNPLEATSQSEYLQRRVRAHQSSSPSPIIEGIEQIAKGTQRVMHELILLKGKVAELEKANERLSKRRRAKNYAYGKEGL</sequence>
<dbReference type="PANTHER" id="PTHR19303">
    <property type="entry name" value="TRANSPOSON"/>
    <property type="match status" value="1"/>
</dbReference>
<dbReference type="AlphaFoldDB" id="A0A8H7K6L1"/>
<evidence type="ECO:0000256" key="1">
    <source>
        <dbReference type="SAM" id="MobiDB-lite"/>
    </source>
</evidence>
<accession>A0A8H7K6L1</accession>